<dbReference type="AlphaFoldDB" id="A0A4W3HT44"/>
<dbReference type="GO" id="GO:0005524">
    <property type="term" value="F:ATP binding"/>
    <property type="evidence" value="ECO:0007669"/>
    <property type="project" value="UniProtKB-KW"/>
</dbReference>
<evidence type="ECO:0000313" key="8">
    <source>
        <dbReference type="Proteomes" id="UP000314986"/>
    </source>
</evidence>
<evidence type="ECO:0000256" key="3">
    <source>
        <dbReference type="ARBA" id="ARBA00022741"/>
    </source>
</evidence>
<evidence type="ECO:0000256" key="2">
    <source>
        <dbReference type="ARBA" id="ARBA00022679"/>
    </source>
</evidence>
<protein>
    <recommendedName>
        <fullName evidence="6">Protein kinase domain-containing protein</fullName>
    </recommendedName>
</protein>
<keyword evidence="8" id="KW-1185">Reference proteome</keyword>
<dbReference type="SUPFAM" id="SSF56112">
    <property type="entry name" value="Protein kinase-like (PK-like)"/>
    <property type="match status" value="1"/>
</dbReference>
<dbReference type="InterPro" id="IPR011009">
    <property type="entry name" value="Kinase-like_dom_sf"/>
</dbReference>
<keyword evidence="2" id="KW-0808">Transferase</keyword>
<dbReference type="OMA" id="HECIMTL"/>
<dbReference type="InParanoid" id="A0A4W3HT44"/>
<reference evidence="8" key="2">
    <citation type="journal article" date="2007" name="PLoS Biol.">
        <title>Survey sequencing and comparative analysis of the elephant shark (Callorhinchus milii) genome.</title>
        <authorList>
            <person name="Venkatesh B."/>
            <person name="Kirkness E.F."/>
            <person name="Loh Y.H."/>
            <person name="Halpern A.L."/>
            <person name="Lee A.P."/>
            <person name="Johnson J."/>
            <person name="Dandona N."/>
            <person name="Viswanathan L.D."/>
            <person name="Tay A."/>
            <person name="Venter J.C."/>
            <person name="Strausberg R.L."/>
            <person name="Brenner S."/>
        </authorList>
    </citation>
    <scope>NUCLEOTIDE SEQUENCE [LARGE SCALE GENOMIC DNA]</scope>
</reference>
<dbReference type="InterPro" id="IPR000719">
    <property type="entry name" value="Prot_kinase_dom"/>
</dbReference>
<proteinExistence type="predicted"/>
<dbReference type="PANTHER" id="PTHR24342">
    <property type="entry name" value="SERINE/THREONINE-PROTEIN KINASE 17"/>
    <property type="match status" value="1"/>
</dbReference>
<evidence type="ECO:0000256" key="4">
    <source>
        <dbReference type="ARBA" id="ARBA00022777"/>
    </source>
</evidence>
<reference evidence="7" key="5">
    <citation type="submission" date="2025-09" db="UniProtKB">
        <authorList>
            <consortium name="Ensembl"/>
        </authorList>
    </citation>
    <scope>IDENTIFICATION</scope>
</reference>
<keyword evidence="3" id="KW-0547">Nucleotide-binding</keyword>
<organism evidence="7 8">
    <name type="scientific">Callorhinchus milii</name>
    <name type="common">Ghost shark</name>
    <dbReference type="NCBI Taxonomy" id="7868"/>
    <lineage>
        <taxon>Eukaryota</taxon>
        <taxon>Metazoa</taxon>
        <taxon>Chordata</taxon>
        <taxon>Craniata</taxon>
        <taxon>Vertebrata</taxon>
        <taxon>Chondrichthyes</taxon>
        <taxon>Holocephali</taxon>
        <taxon>Chimaeriformes</taxon>
        <taxon>Callorhinchidae</taxon>
        <taxon>Callorhinchus</taxon>
    </lineage>
</organism>
<dbReference type="Gene3D" id="3.30.200.20">
    <property type="entry name" value="Phosphorylase Kinase, domain 1"/>
    <property type="match status" value="1"/>
</dbReference>
<evidence type="ECO:0000256" key="1">
    <source>
        <dbReference type="ARBA" id="ARBA00022527"/>
    </source>
</evidence>
<keyword evidence="5" id="KW-0067">ATP-binding</keyword>
<dbReference type="GO" id="GO:0043065">
    <property type="term" value="P:positive regulation of apoptotic process"/>
    <property type="evidence" value="ECO:0007669"/>
    <property type="project" value="TreeGrafter"/>
</dbReference>
<keyword evidence="4" id="KW-0418">Kinase</keyword>
<keyword evidence="1" id="KW-0723">Serine/threonine-protein kinase</keyword>
<dbReference type="Proteomes" id="UP000314986">
    <property type="component" value="Unassembled WGS sequence"/>
</dbReference>
<dbReference type="PROSITE" id="PS50011">
    <property type="entry name" value="PROTEIN_KINASE_DOM"/>
    <property type="match status" value="1"/>
</dbReference>
<sequence>MQVVVVSFANYLKSIGRTSIIKECTEISSGKSFAAKITAYKRQNHPFVLREYETLRKLHHRSIVELHAAYITPKYLVLIQELCRGTELLHHLAARLTGQKHCG</sequence>
<accession>A0A4W3HT44</accession>
<dbReference type="GO" id="GO:0035556">
    <property type="term" value="P:intracellular signal transduction"/>
    <property type="evidence" value="ECO:0007669"/>
    <property type="project" value="TreeGrafter"/>
</dbReference>
<reference evidence="7" key="4">
    <citation type="submission" date="2025-08" db="UniProtKB">
        <authorList>
            <consortium name="Ensembl"/>
        </authorList>
    </citation>
    <scope>IDENTIFICATION</scope>
</reference>
<feature type="domain" description="Protein kinase" evidence="6">
    <location>
        <begin position="1"/>
        <end position="103"/>
    </location>
</feature>
<dbReference type="GO" id="GO:0004674">
    <property type="term" value="F:protein serine/threonine kinase activity"/>
    <property type="evidence" value="ECO:0007669"/>
    <property type="project" value="UniProtKB-KW"/>
</dbReference>
<dbReference type="Ensembl" id="ENSCMIT00000019807.1">
    <property type="protein sequence ID" value="ENSCMIP00000019441.1"/>
    <property type="gene ID" value="ENSCMIG00000009057.1"/>
</dbReference>
<reference evidence="8" key="1">
    <citation type="journal article" date="2006" name="Science">
        <title>Ancient noncoding elements conserved in the human genome.</title>
        <authorList>
            <person name="Venkatesh B."/>
            <person name="Kirkness E.F."/>
            <person name="Loh Y.H."/>
            <person name="Halpern A.L."/>
            <person name="Lee A.P."/>
            <person name="Johnson J."/>
            <person name="Dandona N."/>
            <person name="Viswanathan L.D."/>
            <person name="Tay A."/>
            <person name="Venter J.C."/>
            <person name="Strausberg R.L."/>
            <person name="Brenner S."/>
        </authorList>
    </citation>
    <scope>NUCLEOTIDE SEQUENCE [LARGE SCALE GENOMIC DNA]</scope>
</reference>
<dbReference type="GeneTree" id="ENSGT00940000167421"/>
<evidence type="ECO:0000259" key="6">
    <source>
        <dbReference type="PROSITE" id="PS50011"/>
    </source>
</evidence>
<dbReference type="PANTHER" id="PTHR24342:SF14">
    <property type="entry name" value="DEATH-ASSOCIATED PROTEIN KINASE DAPK-1"/>
    <property type="match status" value="1"/>
</dbReference>
<reference evidence="8" key="3">
    <citation type="journal article" date="2014" name="Nature">
        <title>Elephant shark genome provides unique insights into gnathostome evolution.</title>
        <authorList>
            <consortium name="International Elephant Shark Genome Sequencing Consortium"/>
            <person name="Venkatesh B."/>
            <person name="Lee A.P."/>
            <person name="Ravi V."/>
            <person name="Maurya A.K."/>
            <person name="Lian M.M."/>
            <person name="Swann J.B."/>
            <person name="Ohta Y."/>
            <person name="Flajnik M.F."/>
            <person name="Sutoh Y."/>
            <person name="Kasahara M."/>
            <person name="Hoon S."/>
            <person name="Gangu V."/>
            <person name="Roy S.W."/>
            <person name="Irimia M."/>
            <person name="Korzh V."/>
            <person name="Kondrychyn I."/>
            <person name="Lim Z.W."/>
            <person name="Tay B.H."/>
            <person name="Tohari S."/>
            <person name="Kong K.W."/>
            <person name="Ho S."/>
            <person name="Lorente-Galdos B."/>
            <person name="Quilez J."/>
            <person name="Marques-Bonet T."/>
            <person name="Raney B.J."/>
            <person name="Ingham P.W."/>
            <person name="Tay A."/>
            <person name="Hillier L.W."/>
            <person name="Minx P."/>
            <person name="Boehm T."/>
            <person name="Wilson R.K."/>
            <person name="Brenner S."/>
            <person name="Warren W.C."/>
        </authorList>
    </citation>
    <scope>NUCLEOTIDE SEQUENCE [LARGE SCALE GENOMIC DNA]</scope>
</reference>
<evidence type="ECO:0000313" key="7">
    <source>
        <dbReference type="Ensembl" id="ENSCMIP00000019441.1"/>
    </source>
</evidence>
<dbReference type="STRING" id="7868.ENSCMIP00000019441"/>
<name>A0A4W3HT44_CALMI</name>
<dbReference type="GO" id="GO:0005634">
    <property type="term" value="C:nucleus"/>
    <property type="evidence" value="ECO:0007669"/>
    <property type="project" value="TreeGrafter"/>
</dbReference>
<evidence type="ECO:0000256" key="5">
    <source>
        <dbReference type="ARBA" id="ARBA00022840"/>
    </source>
</evidence>
<dbReference type="Pfam" id="PF00069">
    <property type="entry name" value="Pkinase"/>
    <property type="match status" value="1"/>
</dbReference>